<reference evidence="1" key="1">
    <citation type="submission" date="2024-07" db="EMBL/GenBank/DDBJ databases">
        <authorList>
            <person name="Yu S.T."/>
        </authorList>
    </citation>
    <scope>NUCLEOTIDE SEQUENCE</scope>
    <source>
        <strain evidence="1">R28</strain>
    </source>
</reference>
<proteinExistence type="predicted"/>
<accession>A0AB39PTN0</accession>
<dbReference type="EMBL" id="CP163439">
    <property type="protein sequence ID" value="XDQ33306.1"/>
    <property type="molecule type" value="Genomic_DNA"/>
</dbReference>
<dbReference type="AlphaFoldDB" id="A0AB39PTN0"/>
<gene>
    <name evidence="1" type="ORF">AB5J49_08235</name>
</gene>
<organism evidence="1">
    <name type="scientific">Streptomyces sp. R28</name>
    <dbReference type="NCBI Taxonomy" id="3238628"/>
    <lineage>
        <taxon>Bacteria</taxon>
        <taxon>Bacillati</taxon>
        <taxon>Actinomycetota</taxon>
        <taxon>Actinomycetes</taxon>
        <taxon>Kitasatosporales</taxon>
        <taxon>Streptomycetaceae</taxon>
        <taxon>Streptomyces</taxon>
    </lineage>
</organism>
<evidence type="ECO:0000313" key="1">
    <source>
        <dbReference type="EMBL" id="XDQ33306.1"/>
    </source>
</evidence>
<sequence>MTAVDLAALPPVVIVRGIASWLGVTDQTDSEPAETYEDYLNRISQEAA</sequence>
<protein>
    <submittedName>
        <fullName evidence="1">Uncharacterized protein</fullName>
    </submittedName>
</protein>
<dbReference type="RefSeq" id="WP_369167855.1">
    <property type="nucleotide sequence ID" value="NZ_CP163439.1"/>
</dbReference>
<name>A0AB39PTN0_9ACTN</name>